<reference evidence="1 2" key="1">
    <citation type="submission" date="2023-08" db="EMBL/GenBank/DDBJ databases">
        <title>Whole-genome sequencing of halo(alkali)philic microorganisms from hypersaline lakes.</title>
        <authorList>
            <person name="Sorokin D.Y."/>
            <person name="Abbas B."/>
            <person name="Merkel A.Y."/>
        </authorList>
    </citation>
    <scope>NUCLEOTIDE SEQUENCE [LARGE SCALE GENOMIC DNA]</scope>
    <source>
        <strain evidence="1 2">AB-CW4</strain>
    </source>
</reference>
<dbReference type="Proteomes" id="UP001239019">
    <property type="component" value="Unassembled WGS sequence"/>
</dbReference>
<name>A0ABU0W860_9GAMM</name>
<keyword evidence="2" id="KW-1185">Reference proteome</keyword>
<proteinExistence type="predicted"/>
<sequence>MSETQVKRYLRAAYKADPDTFSRLVREYLEHGEEVFDAPKPGTNAGRKKQIGLDNYALLYVRVSNLRARGLSETAALKEIAERKDYWANHESGFSTTIESASTARKHFKHAEKMYNDDPLFREWVEFLVWAYKAIT</sequence>
<organism evidence="1 2">
    <name type="scientific">Natronospira bacteriovora</name>
    <dbReference type="NCBI Taxonomy" id="3069753"/>
    <lineage>
        <taxon>Bacteria</taxon>
        <taxon>Pseudomonadati</taxon>
        <taxon>Pseudomonadota</taxon>
        <taxon>Gammaproteobacteria</taxon>
        <taxon>Natronospirales</taxon>
        <taxon>Natronospiraceae</taxon>
        <taxon>Natronospira</taxon>
    </lineage>
</organism>
<protein>
    <submittedName>
        <fullName evidence="1">Uncharacterized protein</fullName>
    </submittedName>
</protein>
<gene>
    <name evidence="1" type="ORF">RBH19_04860</name>
</gene>
<accession>A0ABU0W860</accession>
<comment type="caution">
    <text evidence="1">The sequence shown here is derived from an EMBL/GenBank/DDBJ whole genome shotgun (WGS) entry which is preliminary data.</text>
</comment>
<dbReference type="EMBL" id="JAVDDT010000002">
    <property type="protein sequence ID" value="MDQ2069195.1"/>
    <property type="molecule type" value="Genomic_DNA"/>
</dbReference>
<evidence type="ECO:0000313" key="2">
    <source>
        <dbReference type="Proteomes" id="UP001239019"/>
    </source>
</evidence>
<evidence type="ECO:0000313" key="1">
    <source>
        <dbReference type="EMBL" id="MDQ2069195.1"/>
    </source>
</evidence>
<dbReference type="RefSeq" id="WP_306727682.1">
    <property type="nucleotide sequence ID" value="NZ_JAVDDT010000002.1"/>
</dbReference>